<name>A0A445MRG4_9BACT</name>
<dbReference type="SMART" id="SM00960">
    <property type="entry name" value="Robl_LC7"/>
    <property type="match status" value="1"/>
</dbReference>
<accession>A0A445MRG4</accession>
<organism evidence="2">
    <name type="scientific">uncultured Desulfobacterium sp</name>
    <dbReference type="NCBI Taxonomy" id="201089"/>
    <lineage>
        <taxon>Bacteria</taxon>
        <taxon>Pseudomonadati</taxon>
        <taxon>Thermodesulfobacteriota</taxon>
        <taxon>Desulfobacteria</taxon>
        <taxon>Desulfobacterales</taxon>
        <taxon>Desulfobacteriaceae</taxon>
        <taxon>Desulfobacterium</taxon>
        <taxon>environmental samples</taxon>
    </lineage>
</organism>
<dbReference type="PANTHER" id="PTHR13323">
    <property type="entry name" value="LATE ENDOSOMAL/LYSOSOMAL MP1 INTERACTING PROTEIN"/>
    <property type="match status" value="1"/>
</dbReference>
<gene>
    <name evidence="2" type="ORF">PITCH_A1150070</name>
</gene>
<protein>
    <submittedName>
        <fullName evidence="2">Roadblock/LC7 family protein</fullName>
    </submittedName>
</protein>
<dbReference type="GO" id="GO:0060090">
    <property type="term" value="F:molecular adaptor activity"/>
    <property type="evidence" value="ECO:0007669"/>
    <property type="project" value="InterPro"/>
</dbReference>
<reference evidence="2" key="1">
    <citation type="submission" date="2018-01" db="EMBL/GenBank/DDBJ databases">
        <authorList>
            <person name="Regsiter A."/>
            <person name="William W."/>
        </authorList>
    </citation>
    <scope>NUCLEOTIDE SEQUENCE</scope>
    <source>
        <strain evidence="2">TRIP AH-1</strain>
    </source>
</reference>
<proteinExistence type="predicted"/>
<sequence length="130" mass="14357">MSYTLQQNHLDGIENILKDQLPQVGIHCVLFIDMAGNIIAEYEAENTKHDIPALAALSAANFGAVNALAKMIGEEDFSVLFNKGERENIHFSKVLDEFLLVCIFDNEVSLGLLRLKIAKAIGKITEILKS</sequence>
<feature type="domain" description="Roadblock/LAMTOR2" evidence="1">
    <location>
        <begin position="13"/>
        <end position="104"/>
    </location>
</feature>
<dbReference type="InterPro" id="IPR004942">
    <property type="entry name" value="Roadblock/LAMTOR2_dom"/>
</dbReference>
<dbReference type="AlphaFoldDB" id="A0A445MRG4"/>
<evidence type="ECO:0000313" key="2">
    <source>
        <dbReference type="EMBL" id="SPD72035.1"/>
    </source>
</evidence>
<evidence type="ECO:0000259" key="1">
    <source>
        <dbReference type="SMART" id="SM00960"/>
    </source>
</evidence>
<dbReference type="SUPFAM" id="SSF103196">
    <property type="entry name" value="Roadblock/LC7 domain"/>
    <property type="match status" value="1"/>
</dbReference>
<dbReference type="EMBL" id="OJIN01000019">
    <property type="protein sequence ID" value="SPD72035.1"/>
    <property type="molecule type" value="Genomic_DNA"/>
</dbReference>
<dbReference type="Gene3D" id="3.30.450.30">
    <property type="entry name" value="Dynein light chain 2a, cytoplasmic"/>
    <property type="match status" value="1"/>
</dbReference>
<dbReference type="InterPro" id="IPR037587">
    <property type="entry name" value="LAMTOR2-like"/>
</dbReference>
<dbReference type="GO" id="GO:0032008">
    <property type="term" value="P:positive regulation of TOR signaling"/>
    <property type="evidence" value="ECO:0007669"/>
    <property type="project" value="InterPro"/>
</dbReference>
<dbReference type="Pfam" id="PF03259">
    <property type="entry name" value="Robl_LC7"/>
    <property type="match status" value="1"/>
</dbReference>
<dbReference type="GO" id="GO:0005085">
    <property type="term" value="F:guanyl-nucleotide exchange factor activity"/>
    <property type="evidence" value="ECO:0007669"/>
    <property type="project" value="InterPro"/>
</dbReference>